<evidence type="ECO:0000256" key="9">
    <source>
        <dbReference type="ARBA" id="ARBA00023136"/>
    </source>
</evidence>
<dbReference type="GO" id="GO:0006886">
    <property type="term" value="P:intracellular protein transport"/>
    <property type="evidence" value="ECO:0007669"/>
    <property type="project" value="InterPro"/>
</dbReference>
<protein>
    <recommendedName>
        <fullName evidence="11">Mitochondrial import receptor subunit TOM20</fullName>
    </recommendedName>
    <alternativeName>
        <fullName evidence="10">Mitochondrial 20 kDa outer membrane protein</fullName>
    </alternativeName>
    <alternativeName>
        <fullName evidence="12">Mitochondrial import receptor subunit tom20</fullName>
    </alternativeName>
    <alternativeName>
        <fullName evidence="13">Translocase of outer membrane 20 kDa subunit</fullName>
    </alternativeName>
</protein>
<keyword evidence="7 15" id="KW-1133">Transmembrane helix</keyword>
<evidence type="ECO:0000256" key="11">
    <source>
        <dbReference type="ARBA" id="ARBA00068548"/>
    </source>
</evidence>
<sequence length="199" mass="21542">MDSRTSSILTIAGITVVGGVLAYAAYFDYKRRHDEKKRVDKTLAQSKESLGSYSGEVSSASLREALEKVKAEQAPQTPEEKEAYFMSHVGMGEQLAASGPDNYLAAAMSFYRALRVYPSPVELIVIYQKTVPEPIFKMVMDMTALDVSSPHDSPLSNSGRSLPDEDGQRSPTSGGPPSEASSQEWDKVTDPGSQTPATT</sequence>
<dbReference type="InterPro" id="IPR002056">
    <property type="entry name" value="MAS20"/>
</dbReference>
<dbReference type="GO" id="GO:0030150">
    <property type="term" value="P:protein import into mitochondrial matrix"/>
    <property type="evidence" value="ECO:0007669"/>
    <property type="project" value="TreeGrafter"/>
</dbReference>
<evidence type="ECO:0000313" key="16">
    <source>
        <dbReference type="EMBL" id="KAF5388438.1"/>
    </source>
</evidence>
<dbReference type="GO" id="GO:0005742">
    <property type="term" value="C:mitochondrial outer membrane translocase complex"/>
    <property type="evidence" value="ECO:0007669"/>
    <property type="project" value="InterPro"/>
</dbReference>
<evidence type="ECO:0000256" key="5">
    <source>
        <dbReference type="ARBA" id="ARBA00022787"/>
    </source>
</evidence>
<keyword evidence="9 15" id="KW-0472">Membrane</keyword>
<dbReference type="GO" id="GO:0030943">
    <property type="term" value="F:mitochondrion targeting sequence binding"/>
    <property type="evidence" value="ECO:0007669"/>
    <property type="project" value="TreeGrafter"/>
</dbReference>
<keyword evidence="17" id="KW-1185">Reference proteome</keyword>
<feature type="compositionally biased region" description="Polar residues" evidence="14">
    <location>
        <begin position="150"/>
        <end position="160"/>
    </location>
</feature>
<comment type="subcellular location">
    <subcellularLocation>
        <location evidence="1">Mitochondrion outer membrane</location>
        <topology evidence="1">Single-pass membrane protein</topology>
    </subcellularLocation>
</comment>
<dbReference type="Proteomes" id="UP000565441">
    <property type="component" value="Unassembled WGS sequence"/>
</dbReference>
<dbReference type="AlphaFoldDB" id="A0A8H5HRY9"/>
<comment type="caution">
    <text evidence="16">The sequence shown here is derived from an EMBL/GenBank/DDBJ whole genome shotgun (WGS) entry which is preliminary data.</text>
</comment>
<name>A0A8H5HRY9_9AGAR</name>
<comment type="similarity">
    <text evidence="2">Belongs to the Tom20 family.</text>
</comment>
<dbReference type="FunFam" id="1.20.960.10:FF:000002">
    <property type="entry name" value="Mitochondrial import receptor subunit TOM20"/>
    <property type="match status" value="1"/>
</dbReference>
<keyword evidence="4 15" id="KW-0812">Transmembrane</keyword>
<reference evidence="16 17" key="1">
    <citation type="journal article" date="2020" name="ISME J.">
        <title>Uncovering the hidden diversity of litter-decomposition mechanisms in mushroom-forming fungi.</title>
        <authorList>
            <person name="Floudas D."/>
            <person name="Bentzer J."/>
            <person name="Ahren D."/>
            <person name="Johansson T."/>
            <person name="Persson P."/>
            <person name="Tunlid A."/>
        </authorList>
    </citation>
    <scope>NUCLEOTIDE SEQUENCE [LARGE SCALE GENOMIC DNA]</scope>
    <source>
        <strain evidence="16 17">CBS 661.87</strain>
    </source>
</reference>
<dbReference type="GO" id="GO:0008320">
    <property type="term" value="F:protein transmembrane transporter activity"/>
    <property type="evidence" value="ECO:0007669"/>
    <property type="project" value="TreeGrafter"/>
</dbReference>
<feature type="transmembrane region" description="Helical" evidence="15">
    <location>
        <begin position="6"/>
        <end position="27"/>
    </location>
</feature>
<accession>A0A8H5HRY9</accession>
<evidence type="ECO:0000256" key="14">
    <source>
        <dbReference type="SAM" id="MobiDB-lite"/>
    </source>
</evidence>
<dbReference type="PANTHER" id="PTHR12430:SF0">
    <property type="entry name" value="TRANSLOCASE OF OUTER MITOCHONDRIAL MEMBRANE 20"/>
    <property type="match status" value="1"/>
</dbReference>
<keyword evidence="6" id="KW-0653">Protein transport</keyword>
<dbReference type="EMBL" id="JAACJP010000001">
    <property type="protein sequence ID" value="KAF5388438.1"/>
    <property type="molecule type" value="Genomic_DNA"/>
</dbReference>
<dbReference type="OrthoDB" id="2154253at2759"/>
<evidence type="ECO:0000256" key="12">
    <source>
        <dbReference type="ARBA" id="ARBA00073975"/>
    </source>
</evidence>
<gene>
    <name evidence="16" type="ORF">D9615_000679</name>
</gene>
<evidence type="ECO:0000313" key="17">
    <source>
        <dbReference type="Proteomes" id="UP000565441"/>
    </source>
</evidence>
<proteinExistence type="inferred from homology"/>
<evidence type="ECO:0000256" key="15">
    <source>
        <dbReference type="SAM" id="Phobius"/>
    </source>
</evidence>
<organism evidence="16 17">
    <name type="scientific">Tricholomella constricta</name>
    <dbReference type="NCBI Taxonomy" id="117010"/>
    <lineage>
        <taxon>Eukaryota</taxon>
        <taxon>Fungi</taxon>
        <taxon>Dikarya</taxon>
        <taxon>Basidiomycota</taxon>
        <taxon>Agaricomycotina</taxon>
        <taxon>Agaricomycetes</taxon>
        <taxon>Agaricomycetidae</taxon>
        <taxon>Agaricales</taxon>
        <taxon>Tricholomatineae</taxon>
        <taxon>Lyophyllaceae</taxon>
        <taxon>Tricholomella</taxon>
    </lineage>
</organism>
<dbReference type="Pfam" id="PF02064">
    <property type="entry name" value="MAS20"/>
    <property type="match status" value="1"/>
</dbReference>
<keyword evidence="5" id="KW-1000">Mitochondrion outer membrane</keyword>
<dbReference type="Gene3D" id="1.20.960.10">
    <property type="entry name" value="Mitochondrial outer membrane translocase complex, subunit Tom20 domain"/>
    <property type="match status" value="1"/>
</dbReference>
<evidence type="ECO:0000256" key="8">
    <source>
        <dbReference type="ARBA" id="ARBA00023128"/>
    </source>
</evidence>
<dbReference type="PANTHER" id="PTHR12430">
    <property type="entry name" value="MITOCHONDRIAL IMPORT RECEPTOR SUBUNIT TOM20"/>
    <property type="match status" value="1"/>
</dbReference>
<dbReference type="InterPro" id="IPR023392">
    <property type="entry name" value="Tom20_dom_sf"/>
</dbReference>
<dbReference type="PRINTS" id="PR00351">
    <property type="entry name" value="OM20RECEPTOR"/>
</dbReference>
<evidence type="ECO:0000256" key="7">
    <source>
        <dbReference type="ARBA" id="ARBA00022989"/>
    </source>
</evidence>
<dbReference type="SUPFAM" id="SSF47157">
    <property type="entry name" value="Mitochondrial import receptor subunit Tom20"/>
    <property type="match status" value="1"/>
</dbReference>
<keyword evidence="8" id="KW-0496">Mitochondrion</keyword>
<dbReference type="GO" id="GO:0016031">
    <property type="term" value="P:tRNA import into mitochondrion"/>
    <property type="evidence" value="ECO:0007669"/>
    <property type="project" value="TreeGrafter"/>
</dbReference>
<feature type="region of interest" description="Disordered" evidence="14">
    <location>
        <begin position="147"/>
        <end position="199"/>
    </location>
</feature>
<evidence type="ECO:0000256" key="4">
    <source>
        <dbReference type="ARBA" id="ARBA00022692"/>
    </source>
</evidence>
<dbReference type="GO" id="GO:0006605">
    <property type="term" value="P:protein targeting"/>
    <property type="evidence" value="ECO:0007669"/>
    <property type="project" value="InterPro"/>
</dbReference>
<evidence type="ECO:0000256" key="1">
    <source>
        <dbReference type="ARBA" id="ARBA00004572"/>
    </source>
</evidence>
<evidence type="ECO:0000256" key="2">
    <source>
        <dbReference type="ARBA" id="ARBA00005792"/>
    </source>
</evidence>
<evidence type="ECO:0000256" key="6">
    <source>
        <dbReference type="ARBA" id="ARBA00022927"/>
    </source>
</evidence>
<evidence type="ECO:0000256" key="13">
    <source>
        <dbReference type="ARBA" id="ARBA00080405"/>
    </source>
</evidence>
<evidence type="ECO:0000256" key="10">
    <source>
        <dbReference type="ARBA" id="ARBA00042705"/>
    </source>
</evidence>
<feature type="compositionally biased region" description="Polar residues" evidence="14">
    <location>
        <begin position="169"/>
        <end position="183"/>
    </location>
</feature>
<evidence type="ECO:0000256" key="3">
    <source>
        <dbReference type="ARBA" id="ARBA00022448"/>
    </source>
</evidence>
<keyword evidence="3" id="KW-0813">Transport</keyword>